<dbReference type="SUPFAM" id="SSF161098">
    <property type="entry name" value="MetI-like"/>
    <property type="match status" value="1"/>
</dbReference>
<keyword evidence="4" id="KW-0997">Cell inner membrane</keyword>
<dbReference type="EMBL" id="JADMKS010000006">
    <property type="protein sequence ID" value="MBF6637992.1"/>
    <property type="molecule type" value="Genomic_DNA"/>
</dbReference>
<evidence type="ECO:0000256" key="5">
    <source>
        <dbReference type="ARBA" id="ARBA00022692"/>
    </source>
</evidence>
<feature type="transmembrane region" description="Helical" evidence="8">
    <location>
        <begin position="216"/>
        <end position="241"/>
    </location>
</feature>
<evidence type="ECO:0000256" key="1">
    <source>
        <dbReference type="ARBA" id="ARBA00004429"/>
    </source>
</evidence>
<keyword evidence="7 8" id="KW-0472">Membrane</keyword>
<evidence type="ECO:0000256" key="2">
    <source>
        <dbReference type="ARBA" id="ARBA00022448"/>
    </source>
</evidence>
<feature type="transmembrane region" description="Helical" evidence="8">
    <location>
        <begin position="34"/>
        <end position="51"/>
    </location>
</feature>
<sequence>MSSLPLSKNNSADNAQLAAFPPASSRRFTRVQPTLILAWVVILVVILWAIAPQLFTPYSGTEGIAGAQRLAPGAGHWLGTDQLGRDLYARIVYGASHSLSGALVAVFLGLLLGSTLGLAAASIGGMTDTVVMRIVDVLLSIPSLLLSLSVIILLGFGTVHAAIAVGITSIANFARLARSEAVLVRQSDYVEAAYGSGGTFISVLWRHILPNSLTSVIAFSALQFGNAILSISTLSFLGYGTPPPTPEWGLLIAEGRNYISTAWWLTTFPGIVVILTVLAANRISQSFRRTR</sequence>
<dbReference type="Proteomes" id="UP000705283">
    <property type="component" value="Unassembled WGS sequence"/>
</dbReference>
<comment type="caution">
    <text evidence="10">The sequence shown here is derived from an EMBL/GenBank/DDBJ whole genome shotgun (WGS) entry which is preliminary data.</text>
</comment>
<keyword evidence="2 8" id="KW-0813">Transport</keyword>
<evidence type="ECO:0000256" key="4">
    <source>
        <dbReference type="ARBA" id="ARBA00022519"/>
    </source>
</evidence>
<reference evidence="10" key="4">
    <citation type="submission" date="2022-09" db="EMBL/GenBank/DDBJ databases">
        <title>Rouxiella aceris sp. nov., isolated from tree sap and emended description of the genus Rhouxiella.</title>
        <authorList>
            <person name="Kim I.S."/>
        </authorList>
    </citation>
    <scope>NUCLEOTIDE SEQUENCE</scope>
    <source>
        <strain evidence="10">SAP-2</strain>
    </source>
</reference>
<feature type="domain" description="ABC transmembrane type-1" evidence="9">
    <location>
        <begin position="95"/>
        <end position="284"/>
    </location>
</feature>
<evidence type="ECO:0000313" key="12">
    <source>
        <dbReference type="Proteomes" id="UP000192722"/>
    </source>
</evidence>
<dbReference type="AlphaFoldDB" id="A0AA41BXF0"/>
<evidence type="ECO:0000256" key="6">
    <source>
        <dbReference type="ARBA" id="ARBA00022989"/>
    </source>
</evidence>
<feature type="transmembrane region" description="Helical" evidence="8">
    <location>
        <begin position="192"/>
        <end position="209"/>
    </location>
</feature>
<dbReference type="CDD" id="cd06261">
    <property type="entry name" value="TM_PBP2"/>
    <property type="match status" value="1"/>
</dbReference>
<comment type="subcellular location">
    <subcellularLocation>
        <location evidence="1">Cell inner membrane</location>
        <topology evidence="1">Multi-pass membrane protein</topology>
    </subcellularLocation>
    <subcellularLocation>
        <location evidence="8">Cell membrane</location>
        <topology evidence="8">Multi-pass membrane protein</topology>
    </subcellularLocation>
</comment>
<dbReference type="GO" id="GO:0055085">
    <property type="term" value="P:transmembrane transport"/>
    <property type="evidence" value="ECO:0007669"/>
    <property type="project" value="InterPro"/>
</dbReference>
<dbReference type="InterPro" id="IPR050366">
    <property type="entry name" value="BP-dependent_transpt_permease"/>
</dbReference>
<feature type="transmembrane region" description="Helical" evidence="8">
    <location>
        <begin position="102"/>
        <end position="123"/>
    </location>
</feature>
<dbReference type="InterPro" id="IPR000515">
    <property type="entry name" value="MetI-like"/>
</dbReference>
<keyword evidence="12" id="KW-1185">Reference proteome</keyword>
<evidence type="ECO:0000256" key="3">
    <source>
        <dbReference type="ARBA" id="ARBA00022475"/>
    </source>
</evidence>
<keyword evidence="5 8" id="KW-0812">Transmembrane</keyword>
<evidence type="ECO:0000313" key="11">
    <source>
        <dbReference type="EMBL" id="ORJ20819.1"/>
    </source>
</evidence>
<dbReference type="Gene3D" id="1.10.3720.10">
    <property type="entry name" value="MetI-like"/>
    <property type="match status" value="1"/>
</dbReference>
<comment type="similarity">
    <text evidence="8">Belongs to the binding-protein-dependent transport system permease family.</text>
</comment>
<dbReference type="PANTHER" id="PTHR43386:SF1">
    <property type="entry name" value="D,D-DIPEPTIDE TRANSPORT SYSTEM PERMEASE PROTEIN DDPC-RELATED"/>
    <property type="match status" value="1"/>
</dbReference>
<reference evidence="11" key="1">
    <citation type="submission" date="2016-12" db="EMBL/GenBank/DDBJ databases">
        <authorList>
            <person name="Le Fleche-Mateos A."/>
        </authorList>
    </citation>
    <scope>NUCLEOTIDE SEQUENCE</scope>
    <source>
        <strain evidence="11">213</strain>
    </source>
</reference>
<dbReference type="InterPro" id="IPR035906">
    <property type="entry name" value="MetI-like_sf"/>
</dbReference>
<proteinExistence type="inferred from homology"/>
<keyword evidence="3" id="KW-1003">Cell membrane</keyword>
<evidence type="ECO:0000256" key="8">
    <source>
        <dbReference type="RuleBase" id="RU363032"/>
    </source>
</evidence>
<name>A0AA41BXF0_9GAMM</name>
<protein>
    <submittedName>
        <fullName evidence="10">ABC transporter permease</fullName>
    </submittedName>
</protein>
<dbReference type="Pfam" id="PF00528">
    <property type="entry name" value="BPD_transp_1"/>
    <property type="match status" value="1"/>
</dbReference>
<evidence type="ECO:0000259" key="9">
    <source>
        <dbReference type="PROSITE" id="PS50928"/>
    </source>
</evidence>
<evidence type="ECO:0000256" key="7">
    <source>
        <dbReference type="ARBA" id="ARBA00023136"/>
    </source>
</evidence>
<feature type="transmembrane region" description="Helical" evidence="8">
    <location>
        <begin position="261"/>
        <end position="281"/>
    </location>
</feature>
<organism evidence="10 13">
    <name type="scientific">Rouxiella silvae</name>
    <dbReference type="NCBI Taxonomy" id="1646373"/>
    <lineage>
        <taxon>Bacteria</taxon>
        <taxon>Pseudomonadati</taxon>
        <taxon>Pseudomonadota</taxon>
        <taxon>Gammaproteobacteria</taxon>
        <taxon>Enterobacterales</taxon>
        <taxon>Yersiniaceae</taxon>
        <taxon>Rouxiella</taxon>
    </lineage>
</organism>
<accession>A0AA41BXF0</accession>
<feature type="transmembrane region" description="Helical" evidence="8">
    <location>
        <begin position="144"/>
        <end position="172"/>
    </location>
</feature>
<reference evidence="10" key="3">
    <citation type="submission" date="2020-11" db="EMBL/GenBank/DDBJ databases">
        <authorList>
            <person name="Lee S.D."/>
        </authorList>
    </citation>
    <scope>NUCLEOTIDE SEQUENCE</scope>
    <source>
        <strain evidence="10">SAP-2</strain>
    </source>
</reference>
<gene>
    <name evidence="11" type="ORF">BS639_13270</name>
    <name evidence="10" type="ORF">ITX54_15115</name>
</gene>
<dbReference type="EMBL" id="MRWD01000029">
    <property type="protein sequence ID" value="ORJ20819.1"/>
    <property type="molecule type" value="Genomic_DNA"/>
</dbReference>
<evidence type="ECO:0000313" key="13">
    <source>
        <dbReference type="Proteomes" id="UP000705283"/>
    </source>
</evidence>
<dbReference type="RefSeq" id="WP_084983312.1">
    <property type="nucleotide sequence ID" value="NZ_CBCSCF010000001.1"/>
</dbReference>
<dbReference type="PROSITE" id="PS50928">
    <property type="entry name" value="ABC_TM1"/>
    <property type="match status" value="1"/>
</dbReference>
<reference evidence="11 12" key="2">
    <citation type="journal article" date="2017" name="Int. J. Syst. Evol. Microbiol.">
        <title>Rouxiella badensis sp. nov. and Rouxiella silvae sp. nov. isolated from peat bog soil in Germany and emendation of the genus description.</title>
        <authorList>
            <person name="Le Fleche-Mateos A."/>
            <person name="Kugler J.H."/>
            <person name="Hansen S.H."/>
            <person name="Syldatk C."/>
            <person name="Hausmann R."/>
            <person name="Lomprez F."/>
            <person name="Vandenbogaert M."/>
            <person name="Manuguerra J.C."/>
            <person name="Grimont P.A."/>
        </authorList>
    </citation>
    <scope>NUCLEOTIDE SEQUENCE [LARGE SCALE GENOMIC DNA]</scope>
    <source>
        <strain evidence="11 12">213</strain>
    </source>
</reference>
<evidence type="ECO:0000313" key="10">
    <source>
        <dbReference type="EMBL" id="MBF6637992.1"/>
    </source>
</evidence>
<dbReference type="GO" id="GO:0005886">
    <property type="term" value="C:plasma membrane"/>
    <property type="evidence" value="ECO:0007669"/>
    <property type="project" value="UniProtKB-SubCell"/>
</dbReference>
<dbReference type="Proteomes" id="UP000192722">
    <property type="component" value="Unassembled WGS sequence"/>
</dbReference>
<dbReference type="PANTHER" id="PTHR43386">
    <property type="entry name" value="OLIGOPEPTIDE TRANSPORT SYSTEM PERMEASE PROTEIN APPC"/>
    <property type="match status" value="1"/>
</dbReference>
<keyword evidence="6 8" id="KW-1133">Transmembrane helix</keyword>